<gene>
    <name evidence="1" type="ORF">ACHHYP_03129</name>
</gene>
<comment type="caution">
    <text evidence="1">The sequence shown here is derived from an EMBL/GenBank/DDBJ whole genome shotgun (WGS) entry which is preliminary data.</text>
</comment>
<name>A0A1V9Z4E1_ACHHY</name>
<accession>A0A1V9Z4E1</accession>
<organism evidence="1 2">
    <name type="scientific">Achlya hypogyna</name>
    <name type="common">Oomycete</name>
    <name type="synonym">Protoachlya hypogyna</name>
    <dbReference type="NCBI Taxonomy" id="1202772"/>
    <lineage>
        <taxon>Eukaryota</taxon>
        <taxon>Sar</taxon>
        <taxon>Stramenopiles</taxon>
        <taxon>Oomycota</taxon>
        <taxon>Saprolegniomycetes</taxon>
        <taxon>Saprolegniales</taxon>
        <taxon>Achlyaceae</taxon>
        <taxon>Achlya</taxon>
    </lineage>
</organism>
<proteinExistence type="predicted"/>
<dbReference type="AlphaFoldDB" id="A0A1V9Z4E1"/>
<dbReference type="Proteomes" id="UP000243579">
    <property type="component" value="Unassembled WGS sequence"/>
</dbReference>
<keyword evidence="2" id="KW-1185">Reference proteome</keyword>
<dbReference type="EMBL" id="JNBR01000437">
    <property type="protein sequence ID" value="OQR92856.1"/>
    <property type="molecule type" value="Genomic_DNA"/>
</dbReference>
<evidence type="ECO:0000313" key="2">
    <source>
        <dbReference type="Proteomes" id="UP000243579"/>
    </source>
</evidence>
<dbReference type="OrthoDB" id="10311559at2759"/>
<evidence type="ECO:0000313" key="1">
    <source>
        <dbReference type="EMBL" id="OQR92856.1"/>
    </source>
</evidence>
<reference evidence="1 2" key="1">
    <citation type="journal article" date="2014" name="Genome Biol. Evol.">
        <title>The secreted proteins of Achlya hypogyna and Thraustotheca clavata identify the ancestral oomycete secretome and reveal gene acquisitions by horizontal gene transfer.</title>
        <authorList>
            <person name="Misner I."/>
            <person name="Blouin N."/>
            <person name="Leonard G."/>
            <person name="Richards T.A."/>
            <person name="Lane C.E."/>
        </authorList>
    </citation>
    <scope>NUCLEOTIDE SEQUENCE [LARGE SCALE GENOMIC DNA]</scope>
    <source>
        <strain evidence="1 2">ATCC 48635</strain>
    </source>
</reference>
<protein>
    <submittedName>
        <fullName evidence="1">Uncharacterized protein</fullName>
    </submittedName>
</protein>
<sequence length="133" mass="14711">MRNVGDFQVAISTGPQDDVSLYLRYAGSARLSCNAARHVTAWVHGVEMEGVVFYSEATREVTNWKPRYRHPPELKPVDGSIVLQIRKAKVEQVALGTPGQREALAPVVVKASAVTTYRLTHTLSPPRKRVKSS</sequence>